<evidence type="ECO:0000313" key="2">
    <source>
        <dbReference type="EMBL" id="RRK34949.1"/>
    </source>
</evidence>
<dbReference type="PANTHER" id="PTHR34704">
    <property type="entry name" value="ATPASE"/>
    <property type="match status" value="1"/>
</dbReference>
<dbReference type="PANTHER" id="PTHR34704:SF1">
    <property type="entry name" value="ATPASE"/>
    <property type="match status" value="1"/>
</dbReference>
<organism evidence="2 3">
    <name type="scientific">Schaedlerella arabinosiphila</name>
    <dbReference type="NCBI Taxonomy" id="2044587"/>
    <lineage>
        <taxon>Bacteria</taxon>
        <taxon>Bacillati</taxon>
        <taxon>Bacillota</taxon>
        <taxon>Clostridia</taxon>
        <taxon>Lachnospirales</taxon>
        <taxon>Lachnospiraceae</taxon>
        <taxon>Schaedlerella</taxon>
    </lineage>
</organism>
<dbReference type="InterPro" id="IPR027417">
    <property type="entry name" value="P-loop_NTPase"/>
</dbReference>
<accession>A0A3R8L276</accession>
<reference evidence="2" key="1">
    <citation type="submission" date="2018-10" db="EMBL/GenBank/DDBJ databases">
        <title>Schaedlerella arabinophila gen. nov. sp. nov., isolated from the mouse intestinal tract and comparative analysis with the genome of the closely related altered Schaedler flora strain ASF502.</title>
        <authorList>
            <person name="Miyake S."/>
            <person name="Soh M."/>
            <person name="Seedorf H."/>
        </authorList>
    </citation>
    <scope>NUCLEOTIDE SEQUENCE [LARGE SCALE GENOMIC DNA]</scope>
    <source>
        <strain evidence="2">DSM 106076</strain>
    </source>
</reference>
<comment type="caution">
    <text evidence="2">The sequence shown here is derived from an EMBL/GenBank/DDBJ whole genome shotgun (WGS) entry which is preliminary data.</text>
</comment>
<keyword evidence="2" id="KW-0547">Nucleotide-binding</keyword>
<keyword evidence="3" id="KW-1185">Reference proteome</keyword>
<keyword evidence="2" id="KW-0067">ATP-binding</keyword>
<feature type="domain" description="ATPase" evidence="1">
    <location>
        <begin position="4"/>
        <end position="66"/>
    </location>
</feature>
<dbReference type="InterPro" id="IPR011579">
    <property type="entry name" value="ATPase_dom"/>
</dbReference>
<dbReference type="AlphaFoldDB" id="A0A3R8L276"/>
<evidence type="ECO:0000259" key="1">
    <source>
        <dbReference type="Pfam" id="PF01637"/>
    </source>
</evidence>
<dbReference type="Proteomes" id="UP000274920">
    <property type="component" value="Unassembled WGS sequence"/>
</dbReference>
<dbReference type="Pfam" id="PF01637">
    <property type="entry name" value="ATPase_2"/>
    <property type="match status" value="1"/>
</dbReference>
<dbReference type="Gene3D" id="3.40.50.300">
    <property type="entry name" value="P-loop containing nucleotide triphosphate hydrolases"/>
    <property type="match status" value="1"/>
</dbReference>
<sequence length="117" mass="13318">MEKFIGRKNELDALEKLYNTPGFQMTVIYGRRKIGKSTLIKEFIKEKKAVFFTATRAGIHRNLELLGKQALEVLAPAVGALAFENMDALFSFIGDSCQEAWQNISPFSMIRKAWMKI</sequence>
<gene>
    <name evidence="2" type="ORF">EBB54_29140</name>
</gene>
<proteinExistence type="predicted"/>
<protein>
    <submittedName>
        <fullName evidence="2">ATP-binding protein</fullName>
    </submittedName>
</protein>
<dbReference type="EMBL" id="RHJS01000002">
    <property type="protein sequence ID" value="RRK34949.1"/>
    <property type="molecule type" value="Genomic_DNA"/>
</dbReference>
<evidence type="ECO:0000313" key="3">
    <source>
        <dbReference type="Proteomes" id="UP000274920"/>
    </source>
</evidence>
<dbReference type="GO" id="GO:0005524">
    <property type="term" value="F:ATP binding"/>
    <property type="evidence" value="ECO:0007669"/>
    <property type="project" value="UniProtKB-KW"/>
</dbReference>
<dbReference type="SUPFAM" id="SSF52540">
    <property type="entry name" value="P-loop containing nucleoside triphosphate hydrolases"/>
    <property type="match status" value="1"/>
</dbReference>
<name>A0A3R8L276_9FIRM</name>
<dbReference type="RefSeq" id="WP_125130226.1">
    <property type="nucleotide sequence ID" value="NZ_RHJS01000002.1"/>
</dbReference>